<dbReference type="Pfam" id="PF11288">
    <property type="entry name" value="DUF3089"/>
    <property type="match status" value="1"/>
</dbReference>
<dbReference type="EMBL" id="MCRM02000034">
    <property type="protein sequence ID" value="PNV72265.1"/>
    <property type="molecule type" value="Genomic_DNA"/>
</dbReference>
<comment type="caution">
    <text evidence="1">The sequence shown here is derived from an EMBL/GenBank/DDBJ whole genome shotgun (WGS) entry which is preliminary data.</text>
</comment>
<proteinExistence type="predicted"/>
<reference evidence="1" key="1">
    <citation type="submission" date="2018-01" db="EMBL/GenBank/DDBJ databases">
        <title>Genomic characterization of Leptospira inadai serogroup Lyme isolated from captured rat in Brazil and comparative analysis with human reference strain.</title>
        <authorList>
            <person name="Moreno L.Z."/>
            <person name="Loureiro A.P."/>
            <person name="Miraglia F."/>
            <person name="Kremer F.S."/>
            <person name="Eslabao M.R."/>
            <person name="Dellagostin O.A."/>
            <person name="Lilenbaum W."/>
            <person name="Moreno A.M."/>
        </authorList>
    </citation>
    <scope>NUCLEOTIDE SEQUENCE [LARGE SCALE GENOMIC DNA]</scope>
    <source>
        <strain evidence="1">M34/99</strain>
    </source>
</reference>
<evidence type="ECO:0000313" key="1">
    <source>
        <dbReference type="EMBL" id="PNV72265.1"/>
    </source>
</evidence>
<evidence type="ECO:0000313" key="2">
    <source>
        <dbReference type="Proteomes" id="UP000094669"/>
    </source>
</evidence>
<organism evidence="1 2">
    <name type="scientific">Leptospira inadai serovar Lyme</name>
    <dbReference type="NCBI Taxonomy" id="293084"/>
    <lineage>
        <taxon>Bacteria</taxon>
        <taxon>Pseudomonadati</taxon>
        <taxon>Spirochaetota</taxon>
        <taxon>Spirochaetia</taxon>
        <taxon>Leptospirales</taxon>
        <taxon>Leptospiraceae</taxon>
        <taxon>Leptospira</taxon>
    </lineage>
</organism>
<dbReference type="InterPro" id="IPR029058">
    <property type="entry name" value="AB_hydrolase_fold"/>
</dbReference>
<dbReference type="InterPro" id="IPR021440">
    <property type="entry name" value="DUF3089"/>
</dbReference>
<keyword evidence="2" id="KW-1185">Reference proteome</keyword>
<dbReference type="Proteomes" id="UP000094669">
    <property type="component" value="Unassembled WGS sequence"/>
</dbReference>
<accession>A0ABX4YDE8</accession>
<protein>
    <submittedName>
        <fullName evidence="1">DUF3089 domain-containing protein</fullName>
    </submittedName>
</protein>
<gene>
    <name evidence="1" type="ORF">BES34_019910</name>
</gene>
<sequence>MKNTLYLQLLLCGLLLTDCTSLFLYWIKPSGSFQESKVPETPDYSKQESWAALPSIKDDSDEVPNSPEFKNLQDQAKADVFFVHPTTFIKGEGWNAEIGGNLIVYGISPLKLQASIFNESARIYAPRYRQAVLYSFVDETGSGEQAFSIARRDVLSAFEYYLKHYNKGRPFFIAGHSQGSMMLISVLKEYLDKGKVSNFVAAYLPGWSIRSSDFSNLKICRGPKDIGCYVSWNSKKWGSQLSDFALPAERYVGGICVNPVNWTLNSSETSKEFHKGGVGIGFSHVDRNYVRTKCQGEMLQVDLPSNPDYESRRGNKKNYHIADYGLFYLDVRTNIRERLEAYFSKKTKD</sequence>
<dbReference type="SUPFAM" id="SSF53474">
    <property type="entry name" value="alpha/beta-Hydrolases"/>
    <property type="match status" value="1"/>
</dbReference>
<name>A0ABX4YDE8_9LEPT</name>